<reference evidence="7 8" key="1">
    <citation type="journal article" date="2007" name="Science">
        <title>Sea anemone genome reveals ancestral eumetazoan gene repertoire and genomic organization.</title>
        <authorList>
            <person name="Putnam N.H."/>
            <person name="Srivastava M."/>
            <person name="Hellsten U."/>
            <person name="Dirks B."/>
            <person name="Chapman J."/>
            <person name="Salamov A."/>
            <person name="Terry A."/>
            <person name="Shapiro H."/>
            <person name="Lindquist E."/>
            <person name="Kapitonov V.V."/>
            <person name="Jurka J."/>
            <person name="Genikhovich G."/>
            <person name="Grigoriev I.V."/>
            <person name="Lucas S.M."/>
            <person name="Steele R.E."/>
            <person name="Finnerty J.R."/>
            <person name="Technau U."/>
            <person name="Martindale M.Q."/>
            <person name="Rokhsar D.S."/>
        </authorList>
    </citation>
    <scope>NUCLEOTIDE SEQUENCE [LARGE SCALE GENOMIC DNA]</scope>
    <source>
        <strain evidence="8">CH2 X CH6</strain>
    </source>
</reference>
<evidence type="ECO:0000256" key="4">
    <source>
        <dbReference type="SAM" id="SignalP"/>
    </source>
</evidence>
<dbReference type="PROSITE" id="PS50914">
    <property type="entry name" value="BON"/>
    <property type="match status" value="1"/>
</dbReference>
<dbReference type="eggNOG" id="KOG3857">
    <property type="taxonomic scope" value="Eukaryota"/>
</dbReference>
<dbReference type="NCBIfam" id="NF008399">
    <property type="entry name" value="PRK11198.1"/>
    <property type="match status" value="1"/>
</dbReference>
<sequence>MGVVSPLLLPDLALLDAELTLGLPPAVTAATGIDAMVHAIEAYTSALKKNPLSDLLAREALRLLAANLDEVVHNGGNREARQAMLLGSCLAGQAFANAPVAAVHALAYPLGGHFHIPHGLSNALVLPHVLGFNANAAAPLYAELAPLVLGEQLRAGSVLQQTEQFIGAMADFSVRSGLPTRLRDAGVPQDMLPTLARDAMQQQRLLVNNPKEMTEAHALAIYQESRGSLMSLFAFVKEAGTKLWESLVGQEAQAAESLTAHVAKVGLGNPNIQVSVEGEKVIARGEVASQEEKEKILLALGNVAGVAEVEDHISVTTPAPAARFVTVKKGDTLSAIAKAEYGNANAYPKIFEANKPMLSHPDKIYPGQVLRIPEE</sequence>
<feature type="domain" description="BON" evidence="5">
    <location>
        <begin position="249"/>
        <end position="317"/>
    </location>
</feature>
<evidence type="ECO:0000256" key="3">
    <source>
        <dbReference type="ARBA" id="ARBA00023002"/>
    </source>
</evidence>
<dbReference type="PROSITE" id="PS51782">
    <property type="entry name" value="LYSM"/>
    <property type="match status" value="1"/>
</dbReference>
<dbReference type="InterPro" id="IPR039697">
    <property type="entry name" value="Alcohol_dehydrogenase_Fe"/>
</dbReference>
<dbReference type="InterPro" id="IPR036779">
    <property type="entry name" value="LysM_dom_sf"/>
</dbReference>
<organism evidence="7 8">
    <name type="scientific">Nematostella vectensis</name>
    <name type="common">Starlet sea anemone</name>
    <dbReference type="NCBI Taxonomy" id="45351"/>
    <lineage>
        <taxon>Eukaryota</taxon>
        <taxon>Metazoa</taxon>
        <taxon>Cnidaria</taxon>
        <taxon>Anthozoa</taxon>
        <taxon>Hexacorallia</taxon>
        <taxon>Actiniaria</taxon>
        <taxon>Edwardsiidae</taxon>
        <taxon>Nematostella</taxon>
    </lineage>
</organism>
<dbReference type="SUPFAM" id="SSF56796">
    <property type="entry name" value="Dehydroquinate synthase-like"/>
    <property type="match status" value="1"/>
</dbReference>
<dbReference type="GO" id="GO:0016491">
    <property type="term" value="F:oxidoreductase activity"/>
    <property type="evidence" value="ECO:0007669"/>
    <property type="project" value="UniProtKB-KW"/>
</dbReference>
<feature type="domain" description="LysM" evidence="6">
    <location>
        <begin position="323"/>
        <end position="372"/>
    </location>
</feature>
<comment type="subcellular location">
    <subcellularLocation>
        <location evidence="1">Cytoplasm</location>
    </subcellularLocation>
</comment>
<evidence type="ECO:0000256" key="2">
    <source>
        <dbReference type="ARBA" id="ARBA00022490"/>
    </source>
</evidence>
<dbReference type="GO" id="GO:0046872">
    <property type="term" value="F:metal ion binding"/>
    <property type="evidence" value="ECO:0007669"/>
    <property type="project" value="InterPro"/>
</dbReference>
<dbReference type="PROSITE" id="PS00913">
    <property type="entry name" value="ADH_IRON_1"/>
    <property type="match status" value="1"/>
</dbReference>
<dbReference type="SUPFAM" id="SSF54106">
    <property type="entry name" value="LysM domain"/>
    <property type="match status" value="1"/>
</dbReference>
<dbReference type="GO" id="GO:0005737">
    <property type="term" value="C:cytoplasm"/>
    <property type="evidence" value="ECO:0007669"/>
    <property type="project" value="UniProtKB-SubCell"/>
</dbReference>
<dbReference type="FunFam" id="3.10.350.10:FF:000001">
    <property type="entry name" value="Peptidoglycan-binding protein LysM"/>
    <property type="match status" value="1"/>
</dbReference>
<dbReference type="Gene3D" id="3.30.1340.30">
    <property type="match status" value="1"/>
</dbReference>
<feature type="signal peptide" evidence="4">
    <location>
        <begin position="1"/>
        <end position="22"/>
    </location>
</feature>
<dbReference type="PANTHER" id="PTHR11496">
    <property type="entry name" value="ALCOHOL DEHYDROGENASE"/>
    <property type="match status" value="1"/>
</dbReference>
<dbReference type="Pfam" id="PF25137">
    <property type="entry name" value="ADH_Fe_C"/>
    <property type="match status" value="1"/>
</dbReference>
<feature type="chain" id="PRO_5002714958" evidence="4">
    <location>
        <begin position="23"/>
        <end position="375"/>
    </location>
</feature>
<dbReference type="InterPro" id="IPR007055">
    <property type="entry name" value="BON_dom"/>
</dbReference>
<dbReference type="HOGENOM" id="CLU_738302_0_0_1"/>
<evidence type="ECO:0000313" key="8">
    <source>
        <dbReference type="Proteomes" id="UP000001593"/>
    </source>
</evidence>
<dbReference type="STRING" id="45351.A7TAX8"/>
<dbReference type="SMART" id="SM00257">
    <property type="entry name" value="LysM"/>
    <property type="match status" value="1"/>
</dbReference>
<keyword evidence="3" id="KW-0560">Oxidoreductase</keyword>
<evidence type="ECO:0000256" key="1">
    <source>
        <dbReference type="ARBA" id="ARBA00004496"/>
    </source>
</evidence>
<keyword evidence="4" id="KW-0732">Signal</keyword>
<dbReference type="FunFam" id="1.20.1090.10:FF:000001">
    <property type="entry name" value="Aldehyde-alcohol dehydrogenase"/>
    <property type="match status" value="1"/>
</dbReference>
<dbReference type="Gene3D" id="3.10.350.10">
    <property type="entry name" value="LysM domain"/>
    <property type="match status" value="1"/>
</dbReference>
<accession>A7TAX8</accession>
<dbReference type="Proteomes" id="UP000001593">
    <property type="component" value="Unassembled WGS sequence"/>
</dbReference>
<evidence type="ECO:0000259" key="5">
    <source>
        <dbReference type="PROSITE" id="PS50914"/>
    </source>
</evidence>
<evidence type="ECO:0000259" key="6">
    <source>
        <dbReference type="PROSITE" id="PS51782"/>
    </source>
</evidence>
<dbReference type="EMBL" id="DS474566">
    <property type="protein sequence ID" value="EDO26839.1"/>
    <property type="molecule type" value="Genomic_DNA"/>
</dbReference>
<dbReference type="Pfam" id="PF04972">
    <property type="entry name" value="BON"/>
    <property type="match status" value="1"/>
</dbReference>
<keyword evidence="8" id="KW-1185">Reference proteome</keyword>
<keyword evidence="2" id="KW-0963">Cytoplasm</keyword>
<dbReference type="InParanoid" id="A7TAX8"/>
<dbReference type="Pfam" id="PF01476">
    <property type="entry name" value="LysM"/>
    <property type="match status" value="1"/>
</dbReference>
<dbReference type="AlphaFoldDB" id="A7TAX8"/>
<name>A7TAX8_NEMVE</name>
<dbReference type="InterPro" id="IPR018211">
    <property type="entry name" value="ADH_Fe_CS"/>
</dbReference>
<proteinExistence type="predicted"/>
<evidence type="ECO:0000313" key="7">
    <source>
        <dbReference type="EMBL" id="EDO26839.1"/>
    </source>
</evidence>
<dbReference type="CDD" id="cd00118">
    <property type="entry name" value="LysM"/>
    <property type="match status" value="1"/>
</dbReference>
<gene>
    <name evidence="7" type="ORF">NEMVEDRAFT_v1g224673</name>
</gene>
<dbReference type="Gene3D" id="1.20.1090.10">
    <property type="entry name" value="Dehydroquinate synthase-like - alpha domain"/>
    <property type="match status" value="1"/>
</dbReference>
<dbReference type="PANTHER" id="PTHR11496:SF102">
    <property type="entry name" value="ALCOHOL DEHYDROGENASE 4"/>
    <property type="match status" value="1"/>
</dbReference>
<dbReference type="InterPro" id="IPR056798">
    <property type="entry name" value="ADH_Fe_C"/>
</dbReference>
<protein>
    <submittedName>
        <fullName evidence="7">Uncharacterized protein</fullName>
    </submittedName>
</protein>
<dbReference type="InterPro" id="IPR018392">
    <property type="entry name" value="LysM"/>
</dbReference>